<sequence length="139" mass="16224">MLPSPLQPVIERHLDRTKDAAARMLDAYSVQRPDDECCACYSEDLFKSLWERCSESPAEPFLGYYVNVVFGRQCFDFLDHNPDPLEQYASNRRPVRMRRSSITWMLPYESVYVTGLSFACDMPEQVHCKAARFFAHRMV</sequence>
<dbReference type="EMBL" id="CAJNDS010001225">
    <property type="protein sequence ID" value="CAE7252672.1"/>
    <property type="molecule type" value="Genomic_DNA"/>
</dbReference>
<organism evidence="1 2">
    <name type="scientific">Symbiodinium natans</name>
    <dbReference type="NCBI Taxonomy" id="878477"/>
    <lineage>
        <taxon>Eukaryota</taxon>
        <taxon>Sar</taxon>
        <taxon>Alveolata</taxon>
        <taxon>Dinophyceae</taxon>
        <taxon>Suessiales</taxon>
        <taxon>Symbiodiniaceae</taxon>
        <taxon>Symbiodinium</taxon>
    </lineage>
</organism>
<dbReference type="OrthoDB" id="10532867at2759"/>
<dbReference type="Proteomes" id="UP000604046">
    <property type="component" value="Unassembled WGS sequence"/>
</dbReference>
<comment type="caution">
    <text evidence="1">The sequence shown here is derived from an EMBL/GenBank/DDBJ whole genome shotgun (WGS) entry which is preliminary data.</text>
</comment>
<evidence type="ECO:0000313" key="2">
    <source>
        <dbReference type="Proteomes" id="UP000604046"/>
    </source>
</evidence>
<dbReference type="AlphaFoldDB" id="A0A812LZW2"/>
<name>A0A812LZW2_9DINO</name>
<reference evidence="1" key="1">
    <citation type="submission" date="2021-02" db="EMBL/GenBank/DDBJ databases">
        <authorList>
            <person name="Dougan E. K."/>
            <person name="Rhodes N."/>
            <person name="Thang M."/>
            <person name="Chan C."/>
        </authorList>
    </citation>
    <scope>NUCLEOTIDE SEQUENCE</scope>
</reference>
<accession>A0A812LZW2</accession>
<keyword evidence="2" id="KW-1185">Reference proteome</keyword>
<protein>
    <submittedName>
        <fullName evidence="1">YbaR protein</fullName>
    </submittedName>
</protein>
<proteinExistence type="predicted"/>
<gene>
    <name evidence="1" type="primary">ybaR</name>
    <name evidence="1" type="ORF">SNAT2548_LOCUS12637</name>
</gene>
<evidence type="ECO:0000313" key="1">
    <source>
        <dbReference type="EMBL" id="CAE7252672.1"/>
    </source>
</evidence>